<keyword evidence="4" id="KW-1134">Transmembrane beta strand</keyword>
<dbReference type="InterPro" id="IPR051906">
    <property type="entry name" value="TolC-like"/>
</dbReference>
<comment type="similarity">
    <text evidence="2">Belongs to the outer membrane factor (OMF) (TC 1.B.17) family.</text>
</comment>
<evidence type="ECO:0000256" key="2">
    <source>
        <dbReference type="ARBA" id="ARBA00007613"/>
    </source>
</evidence>
<comment type="subcellular location">
    <subcellularLocation>
        <location evidence="1">Cell outer membrane</location>
    </subcellularLocation>
</comment>
<evidence type="ECO:0000313" key="9">
    <source>
        <dbReference type="EMBL" id="SHO62460.1"/>
    </source>
</evidence>
<feature type="chain" id="PRO_5012410215" evidence="8">
    <location>
        <begin position="23"/>
        <end position="445"/>
    </location>
</feature>
<dbReference type="InterPro" id="IPR003423">
    <property type="entry name" value="OMP_efflux"/>
</dbReference>
<dbReference type="PANTHER" id="PTHR30026">
    <property type="entry name" value="OUTER MEMBRANE PROTEIN TOLC"/>
    <property type="match status" value="1"/>
</dbReference>
<keyword evidence="6" id="KW-0472">Membrane</keyword>
<proteinExistence type="inferred from homology"/>
<reference evidence="10" key="1">
    <citation type="submission" date="2016-12" db="EMBL/GenBank/DDBJ databases">
        <authorList>
            <person name="Varghese N."/>
            <person name="Submissions S."/>
        </authorList>
    </citation>
    <scope>NUCLEOTIDE SEQUENCE [LARGE SCALE GENOMIC DNA]</scope>
    <source>
        <strain evidence="10">DSM 25035</strain>
    </source>
</reference>
<evidence type="ECO:0000256" key="7">
    <source>
        <dbReference type="ARBA" id="ARBA00023237"/>
    </source>
</evidence>
<keyword evidence="7" id="KW-0998">Cell outer membrane</keyword>
<dbReference type="AlphaFoldDB" id="A0A1M7ZC75"/>
<evidence type="ECO:0000256" key="6">
    <source>
        <dbReference type="ARBA" id="ARBA00023136"/>
    </source>
</evidence>
<feature type="signal peptide" evidence="8">
    <location>
        <begin position="1"/>
        <end position="22"/>
    </location>
</feature>
<dbReference type="Gene3D" id="1.20.1600.10">
    <property type="entry name" value="Outer membrane efflux proteins (OEP)"/>
    <property type="match status" value="1"/>
</dbReference>
<evidence type="ECO:0000256" key="8">
    <source>
        <dbReference type="SAM" id="SignalP"/>
    </source>
</evidence>
<organism evidence="9 10">
    <name type="scientific">Algoriphagus zhangzhouensis</name>
    <dbReference type="NCBI Taxonomy" id="1073327"/>
    <lineage>
        <taxon>Bacteria</taxon>
        <taxon>Pseudomonadati</taxon>
        <taxon>Bacteroidota</taxon>
        <taxon>Cytophagia</taxon>
        <taxon>Cytophagales</taxon>
        <taxon>Cyclobacteriaceae</taxon>
        <taxon>Algoriphagus</taxon>
    </lineage>
</organism>
<keyword evidence="5" id="KW-0812">Transmembrane</keyword>
<accession>A0A1M7ZC75</accession>
<dbReference type="PANTHER" id="PTHR30026:SF20">
    <property type="entry name" value="OUTER MEMBRANE PROTEIN TOLC"/>
    <property type="match status" value="1"/>
</dbReference>
<keyword evidence="3" id="KW-0813">Transport</keyword>
<evidence type="ECO:0000256" key="3">
    <source>
        <dbReference type="ARBA" id="ARBA00022448"/>
    </source>
</evidence>
<dbReference type="GO" id="GO:0015562">
    <property type="term" value="F:efflux transmembrane transporter activity"/>
    <property type="evidence" value="ECO:0007669"/>
    <property type="project" value="InterPro"/>
</dbReference>
<evidence type="ECO:0000256" key="1">
    <source>
        <dbReference type="ARBA" id="ARBA00004442"/>
    </source>
</evidence>
<name>A0A1M7ZC75_9BACT</name>
<dbReference type="GO" id="GO:0009279">
    <property type="term" value="C:cell outer membrane"/>
    <property type="evidence" value="ECO:0007669"/>
    <property type="project" value="UniProtKB-SubCell"/>
</dbReference>
<dbReference type="Pfam" id="PF02321">
    <property type="entry name" value="OEP"/>
    <property type="match status" value="2"/>
</dbReference>
<dbReference type="OrthoDB" id="9811587at2"/>
<dbReference type="SUPFAM" id="SSF56954">
    <property type="entry name" value="Outer membrane efflux proteins (OEP)"/>
    <property type="match status" value="1"/>
</dbReference>
<sequence length="445" mass="50363">MKLFKLGFALGAMILGSTGVFAQDTLRLNFNEAVDLGLKANLDYQIQENNMNVLKIEKQSALLSHLPTVGINSNLGQLKGQQSQLVEDQIVVTNVTNKTVSANLNVNMPIFNSGRRILDTQSANLAYLAGEKGIERAKQLVIFDVARRYLQVLLDQELLRIAKENLENQNEVLRQIDGFVDAGLRTVSDLYNQQAEVARLESVKVDAEIALENDIWLFAEYLQLEVGTIPVLEAVDTGSGTREFQDYELLELIEIAEINRSDKAQALLLKTSYKKDMQALKAMYYPRVSAFYNYNTYYTSLVEESFNKQFWDLYPQNVIGIGINIPIFTNFQTRLNVARAKAVYKNQILQEKSTDRKVFQEVKLAHQNYQAAVRKEFNSQVQVKAATEAKNAIQERFRLGLSNFVDLSTANQQFVASQADQAQAIYTLYFQDVLMRYALGTLSLD</sequence>
<dbReference type="Proteomes" id="UP000184609">
    <property type="component" value="Unassembled WGS sequence"/>
</dbReference>
<keyword evidence="10" id="KW-1185">Reference proteome</keyword>
<protein>
    <submittedName>
        <fullName evidence="9">Outer membrane protein</fullName>
    </submittedName>
</protein>
<dbReference type="GO" id="GO:0015288">
    <property type="term" value="F:porin activity"/>
    <property type="evidence" value="ECO:0007669"/>
    <property type="project" value="TreeGrafter"/>
</dbReference>
<dbReference type="RefSeq" id="WP_073571759.1">
    <property type="nucleotide sequence ID" value="NZ_FRXN01000003.1"/>
</dbReference>
<dbReference type="GO" id="GO:1990281">
    <property type="term" value="C:efflux pump complex"/>
    <property type="evidence" value="ECO:0007669"/>
    <property type="project" value="TreeGrafter"/>
</dbReference>
<evidence type="ECO:0000256" key="4">
    <source>
        <dbReference type="ARBA" id="ARBA00022452"/>
    </source>
</evidence>
<evidence type="ECO:0000256" key="5">
    <source>
        <dbReference type="ARBA" id="ARBA00022692"/>
    </source>
</evidence>
<gene>
    <name evidence="9" type="ORF">SAMN04488108_2092</name>
</gene>
<keyword evidence="8" id="KW-0732">Signal</keyword>
<dbReference type="EMBL" id="FRXN01000003">
    <property type="protein sequence ID" value="SHO62460.1"/>
    <property type="molecule type" value="Genomic_DNA"/>
</dbReference>
<dbReference type="STRING" id="1073327.SAMN04488108_2092"/>
<evidence type="ECO:0000313" key="10">
    <source>
        <dbReference type="Proteomes" id="UP000184609"/>
    </source>
</evidence>